<feature type="coiled-coil region" evidence="1">
    <location>
        <begin position="627"/>
        <end position="654"/>
    </location>
</feature>
<dbReference type="RefSeq" id="WP_091651163.1">
    <property type="nucleotide sequence ID" value="NZ_FOVW01000003.1"/>
</dbReference>
<proteinExistence type="predicted"/>
<evidence type="ECO:0000313" key="5">
    <source>
        <dbReference type="Proteomes" id="UP000199564"/>
    </source>
</evidence>
<sequence>MNLLNDWIPENLLQALGWTLVHSIWQLILISAFLWIALKLFSKKSPEFKYKLAVAALGMSLIVAFATLWYEFSVLPVIGSKLSSSSELIFFQLSGGIAESNLSWIESSILWIESQIPLFVNFWFFGSILFLMRLFTSLSEIRSLRKASINTEDYTLLAAVEKVRKRLGISRNVSLRITQNSLSPLTFGVFKPMILIPAGLIFHLSPSQLEAIIAHELAHIKRYDYLTNLMQSMMEVFFFYHPCFWWMNQTVKELRENAADDLAVSTGVEPKELAYSLAEVLNFKQQNAPELAMTASKRRNPTLHRIKRMMGFPAQIYPQNPIISLPMLLTLLLSAGLMASAQQDSPLNTEREEPNVYLENPDLGDFIPKSELKPTWTKADTSKKEETKKVIKVEGEEPMIWESDGNTFILKGQGSNSFRYQIKGDTLISNGDTIIMKGKTSMIFKNGPSLSPAPKLDMMVAPEFPENFMVMAVPEFPKEMMPPMVFGMEIMESMPPMPNMPLKGFNMPPMPPMHLSDTSEMSGEEREKWVKEWEAKAELWAKKAEESMKEFEPKLKEWQKKMEEWQKSQEPRMKEFEQQMKAWEKENEPRVKAWEEKMKAWEKEQEPKLKEFEAKMKEWEKSQQPKIEEFQRKMEEWQKENAKKMEEFRKAIEAEFKKTKEDSKK</sequence>
<dbReference type="CDD" id="cd07341">
    <property type="entry name" value="M56_BlaR1_MecR1_like"/>
    <property type="match status" value="1"/>
</dbReference>
<evidence type="ECO:0000256" key="2">
    <source>
        <dbReference type="SAM" id="Phobius"/>
    </source>
</evidence>
<feature type="domain" description="Peptidase M56" evidence="3">
    <location>
        <begin position="119"/>
        <end position="286"/>
    </location>
</feature>
<keyword evidence="2" id="KW-0812">Transmembrane</keyword>
<dbReference type="STRING" id="226506.SAMN04488519_10369"/>
<dbReference type="Proteomes" id="UP000199564">
    <property type="component" value="Unassembled WGS sequence"/>
</dbReference>
<dbReference type="PANTHER" id="PTHR34978:SF3">
    <property type="entry name" value="SLR0241 PROTEIN"/>
    <property type="match status" value="1"/>
</dbReference>
<feature type="coiled-coil region" evidence="1">
    <location>
        <begin position="530"/>
        <end position="561"/>
    </location>
</feature>
<evidence type="ECO:0000259" key="3">
    <source>
        <dbReference type="Pfam" id="PF05569"/>
    </source>
</evidence>
<organism evidence="4 5">
    <name type="scientific">Algoriphagus ornithinivorans</name>
    <dbReference type="NCBI Taxonomy" id="226506"/>
    <lineage>
        <taxon>Bacteria</taxon>
        <taxon>Pseudomonadati</taxon>
        <taxon>Bacteroidota</taxon>
        <taxon>Cytophagia</taxon>
        <taxon>Cytophagales</taxon>
        <taxon>Cyclobacteriaceae</taxon>
        <taxon>Algoriphagus</taxon>
    </lineage>
</organism>
<feature type="transmembrane region" description="Helical" evidence="2">
    <location>
        <begin position="116"/>
        <end position="136"/>
    </location>
</feature>
<keyword evidence="2" id="KW-0472">Membrane</keyword>
<keyword evidence="1" id="KW-0175">Coiled coil</keyword>
<keyword evidence="5" id="KW-1185">Reference proteome</keyword>
<dbReference type="InterPro" id="IPR008756">
    <property type="entry name" value="Peptidase_M56"/>
</dbReference>
<evidence type="ECO:0000256" key="1">
    <source>
        <dbReference type="SAM" id="Coils"/>
    </source>
</evidence>
<name>A0A1I5DLQ4_9BACT</name>
<protein>
    <submittedName>
        <fullName evidence="4">Signal transducer regulating beta-lactamase production, contains metallopeptidase domain</fullName>
    </submittedName>
</protein>
<dbReference type="Gene3D" id="3.30.2010.10">
    <property type="entry name" value="Metalloproteases ('zincins'), catalytic domain"/>
    <property type="match status" value="1"/>
</dbReference>
<feature type="transmembrane region" description="Helical" evidence="2">
    <location>
        <begin position="20"/>
        <end position="38"/>
    </location>
</feature>
<dbReference type="Pfam" id="PF05569">
    <property type="entry name" value="Peptidase_M56"/>
    <property type="match status" value="1"/>
</dbReference>
<gene>
    <name evidence="4" type="ORF">SAMN04488519_10369</name>
</gene>
<feature type="transmembrane region" description="Helical" evidence="2">
    <location>
        <begin position="50"/>
        <end position="70"/>
    </location>
</feature>
<evidence type="ECO:0000313" key="4">
    <source>
        <dbReference type="EMBL" id="SFO00152.1"/>
    </source>
</evidence>
<dbReference type="InterPro" id="IPR052173">
    <property type="entry name" value="Beta-lactam_resp_regulator"/>
</dbReference>
<keyword evidence="2" id="KW-1133">Transmembrane helix</keyword>
<accession>A0A1I5DLQ4</accession>
<reference evidence="5" key="1">
    <citation type="submission" date="2016-10" db="EMBL/GenBank/DDBJ databases">
        <authorList>
            <person name="Varghese N."/>
            <person name="Submissions S."/>
        </authorList>
    </citation>
    <scope>NUCLEOTIDE SEQUENCE [LARGE SCALE GENOMIC DNA]</scope>
    <source>
        <strain evidence="5">DSM 15282</strain>
    </source>
</reference>
<dbReference type="PANTHER" id="PTHR34978">
    <property type="entry name" value="POSSIBLE SENSOR-TRANSDUCER PROTEIN BLAR"/>
    <property type="match status" value="1"/>
</dbReference>
<dbReference type="AlphaFoldDB" id="A0A1I5DLQ4"/>
<dbReference type="EMBL" id="FOVW01000003">
    <property type="protein sequence ID" value="SFO00152.1"/>
    <property type="molecule type" value="Genomic_DNA"/>
</dbReference>